<feature type="domain" description="SHOCT" evidence="2">
    <location>
        <begin position="45"/>
        <end position="72"/>
    </location>
</feature>
<proteinExistence type="predicted"/>
<keyword evidence="1" id="KW-0472">Membrane</keyword>
<accession>A0A841JXR4</accession>
<reference evidence="3 4" key="1">
    <citation type="submission" date="2020-08" db="EMBL/GenBank/DDBJ databases">
        <title>Genomic Encyclopedia of Type Strains, Phase IV (KMG-IV): sequencing the most valuable type-strain genomes for metagenomic binning, comparative biology and taxonomic classification.</title>
        <authorList>
            <person name="Goeker M."/>
        </authorList>
    </citation>
    <scope>NUCLEOTIDE SEQUENCE [LARGE SCALE GENOMIC DNA]</scope>
    <source>
        <strain evidence="3 4">DSM 103733</strain>
    </source>
</reference>
<comment type="caution">
    <text evidence="3">The sequence shown here is derived from an EMBL/GenBank/DDBJ whole genome shotgun (WGS) entry which is preliminary data.</text>
</comment>
<dbReference type="Proteomes" id="UP000538666">
    <property type="component" value="Unassembled WGS sequence"/>
</dbReference>
<protein>
    <submittedName>
        <fullName evidence="3">Putative membrane protein</fullName>
    </submittedName>
</protein>
<dbReference type="RefSeq" id="WP_050058640.1">
    <property type="nucleotide sequence ID" value="NZ_JACHEK010000003.1"/>
</dbReference>
<evidence type="ECO:0000256" key="1">
    <source>
        <dbReference type="SAM" id="Phobius"/>
    </source>
</evidence>
<dbReference type="OrthoDB" id="1551501at2"/>
<feature type="transmembrane region" description="Helical" evidence="1">
    <location>
        <begin position="12"/>
        <end position="32"/>
    </location>
</feature>
<evidence type="ECO:0000313" key="4">
    <source>
        <dbReference type="Proteomes" id="UP000538666"/>
    </source>
</evidence>
<name>A0A841JXR4_9BACT</name>
<keyword evidence="4" id="KW-1185">Reference proteome</keyword>
<dbReference type="InterPro" id="IPR018649">
    <property type="entry name" value="SHOCT"/>
</dbReference>
<evidence type="ECO:0000259" key="2">
    <source>
        <dbReference type="Pfam" id="PF09851"/>
    </source>
</evidence>
<organism evidence="3 4">
    <name type="scientific">Silvibacterium bohemicum</name>
    <dbReference type="NCBI Taxonomy" id="1577686"/>
    <lineage>
        <taxon>Bacteria</taxon>
        <taxon>Pseudomonadati</taxon>
        <taxon>Acidobacteriota</taxon>
        <taxon>Terriglobia</taxon>
        <taxon>Terriglobales</taxon>
        <taxon>Acidobacteriaceae</taxon>
        <taxon>Silvibacterium</taxon>
    </lineage>
</organism>
<keyword evidence="1" id="KW-0812">Transmembrane</keyword>
<dbReference type="Pfam" id="PF09851">
    <property type="entry name" value="SHOCT"/>
    <property type="match status" value="1"/>
</dbReference>
<keyword evidence="1" id="KW-1133">Transmembrane helix</keyword>
<evidence type="ECO:0000313" key="3">
    <source>
        <dbReference type="EMBL" id="MBB6143781.1"/>
    </source>
</evidence>
<dbReference type="EMBL" id="JACHEK010000003">
    <property type="protein sequence ID" value="MBB6143781.1"/>
    <property type="molecule type" value="Genomic_DNA"/>
</dbReference>
<sequence length="78" mass="9807">MMNGYYWAGMHTYWWIFWLILWILFFSFMMPVRRSNWASYRDMQTPLQILQRRYAAGEITSEEYEERRGKLLRDTKIR</sequence>
<gene>
    <name evidence="3" type="ORF">HNQ77_001730</name>
</gene>
<dbReference type="AlphaFoldDB" id="A0A841JXR4"/>